<proteinExistence type="predicted"/>
<reference evidence="1" key="1">
    <citation type="submission" date="2020-03" db="EMBL/GenBank/DDBJ databases">
        <title>The deep terrestrial virosphere.</title>
        <authorList>
            <person name="Holmfeldt K."/>
            <person name="Nilsson E."/>
            <person name="Simone D."/>
            <person name="Lopez-Fernandez M."/>
            <person name="Wu X."/>
            <person name="de Brujin I."/>
            <person name="Lundin D."/>
            <person name="Andersson A."/>
            <person name="Bertilsson S."/>
            <person name="Dopson M."/>
        </authorList>
    </citation>
    <scope>NUCLEOTIDE SEQUENCE</scope>
    <source>
        <strain evidence="2">MM415A00274</strain>
        <strain evidence="1">MM415B00593</strain>
    </source>
</reference>
<dbReference type="AlphaFoldDB" id="A0A6M3J1G1"/>
<dbReference type="EMBL" id="MT142513">
    <property type="protein sequence ID" value="QJA83561.1"/>
    <property type="molecule type" value="Genomic_DNA"/>
</dbReference>
<evidence type="ECO:0000313" key="1">
    <source>
        <dbReference type="EMBL" id="QJA63693.1"/>
    </source>
</evidence>
<protein>
    <submittedName>
        <fullName evidence="1">Putative capsid protein</fullName>
    </submittedName>
</protein>
<name>A0A6M3J1G1_9ZZZZ</name>
<organism evidence="1">
    <name type="scientific">viral metagenome</name>
    <dbReference type="NCBI Taxonomy" id="1070528"/>
    <lineage>
        <taxon>unclassified sequences</taxon>
        <taxon>metagenomes</taxon>
        <taxon>organismal metagenomes</taxon>
    </lineage>
</organism>
<sequence length="589" mass="66038">MARIPIEFVGQAYEMPAKQLDAERCVNWYITYSKTGKFSSALLPTPGLEIFSEGDASDHSVRGLFELNDTLYAVVDAHFYIIDDNGQRILKGTLTSASGAVKMVPNDEQIFISDGAHGYIYQLVTTATRTAGDFFEITDATSFISDPVFTGAGIDDMTTGGTYIGTANKQYVVEIDYAGTGGVADRFRWSNTNGSTWNTSHVTITGLDQTIEEGITVNFQHTTGHTLNDKWTFSTTIDSAFYVPIIPAYQDGYGVYVKQESDRWYISKLDDFSEVNALDYAVANAWPDDLVAAISIREELWLIGRQTAEVWYDTGASLFPFERRTGLIVKYGCDAPYTVTVADNNILFWLGRNEEGARVVIALEGYEAKVISTEAINAEMMEYEDVRDAIAFSHQWQGHMFYTIIFPTADRCWCFDMTTQAWHERRSRIYNELPHTNEYRQARWRANCFAYYKNHHLVGDFVSGDIFNLSASTYTENGTPIICERITKVAQSNLDRLFCDSLQVDMQAGTGLTVDQGSDPQVMLQVSRDGGMTWGNELWRSSGKIGEYTHRAKWNHLGSGRSFVFKLKTSDPVYRVVLGAVADMQDSGS</sequence>
<gene>
    <name evidence="2" type="ORF">MM415A00274_0018</name>
    <name evidence="1" type="ORF">MM415B00593_0020</name>
</gene>
<evidence type="ECO:0000313" key="2">
    <source>
        <dbReference type="EMBL" id="QJA83561.1"/>
    </source>
</evidence>
<dbReference type="EMBL" id="MT141503">
    <property type="protein sequence ID" value="QJA63693.1"/>
    <property type="molecule type" value="Genomic_DNA"/>
</dbReference>
<accession>A0A6M3J1G1</accession>